<evidence type="ECO:0000313" key="4">
    <source>
        <dbReference type="Proteomes" id="UP000193100"/>
    </source>
</evidence>
<keyword evidence="1" id="KW-0732">Signal</keyword>
<gene>
    <name evidence="3" type="ORF">MARSALSMR5_01926</name>
</gene>
<dbReference type="STRING" id="1420917.AU15_15550"/>
<dbReference type="PANTHER" id="PTHR34406">
    <property type="entry name" value="PROTEIN YCEI"/>
    <property type="match status" value="1"/>
</dbReference>
<dbReference type="AlphaFoldDB" id="A0A1W6K9A7"/>
<dbReference type="SMART" id="SM00867">
    <property type="entry name" value="YceI"/>
    <property type="match status" value="1"/>
</dbReference>
<dbReference type="Proteomes" id="UP000193100">
    <property type="component" value="Chromosome"/>
</dbReference>
<dbReference type="Pfam" id="PF04264">
    <property type="entry name" value="YceI"/>
    <property type="match status" value="1"/>
</dbReference>
<feature type="chain" id="PRO_5012958551" evidence="1">
    <location>
        <begin position="24"/>
        <end position="200"/>
    </location>
</feature>
<sequence>MKAFLSTAALTASLALSAPVAMAEPETYVIDDEHFSMSFEVNHIGYAPVMGMFRDVEGKFGYDEETQQLTSGTLTFKSKSVFTNHDKRDGHLRNEDFLNSGKFPDITFEITNFETTGENTGIVTGDLTLLGKTRPVDVDVTLNKSADYPIGHEDYTLGITAEATIKRSNWGMTYGIDQDLVGDDVRLRFGLEAVKESGWL</sequence>
<proteinExistence type="predicted"/>
<dbReference type="InterPro" id="IPR036761">
    <property type="entry name" value="TTHA0802/YceI-like_sf"/>
</dbReference>
<dbReference type="RefSeq" id="WP_075196134.1">
    <property type="nucleotide sequence ID" value="NZ_CP020931.1"/>
</dbReference>
<feature type="signal peptide" evidence="1">
    <location>
        <begin position="1"/>
        <end position="23"/>
    </location>
</feature>
<dbReference type="SUPFAM" id="SSF101874">
    <property type="entry name" value="YceI-like"/>
    <property type="match status" value="1"/>
</dbReference>
<dbReference type="Gene3D" id="2.40.128.110">
    <property type="entry name" value="Lipid/polyisoprenoid-binding, YceI-like"/>
    <property type="match status" value="1"/>
</dbReference>
<evidence type="ECO:0000313" key="3">
    <source>
        <dbReference type="EMBL" id="ARM84003.1"/>
    </source>
</evidence>
<dbReference type="EMBL" id="CP020931">
    <property type="protein sequence ID" value="ARM84003.1"/>
    <property type="molecule type" value="Genomic_DNA"/>
</dbReference>
<dbReference type="InterPro" id="IPR007372">
    <property type="entry name" value="Lipid/polyisoprenoid-bd_YceI"/>
</dbReference>
<feature type="domain" description="Lipid/polyisoprenoid-binding YceI-like" evidence="2">
    <location>
        <begin position="27"/>
        <end position="194"/>
    </location>
</feature>
<name>A0A1W6K9A7_9GAMM</name>
<accession>A0A1W6K9A7</accession>
<dbReference type="GeneID" id="77255878"/>
<protein>
    <submittedName>
        <fullName evidence="3">Polyisoprenoid-binding protein</fullName>
    </submittedName>
</protein>
<evidence type="ECO:0000259" key="2">
    <source>
        <dbReference type="SMART" id="SM00867"/>
    </source>
</evidence>
<dbReference type="PANTHER" id="PTHR34406:SF1">
    <property type="entry name" value="PROTEIN YCEI"/>
    <property type="match status" value="1"/>
</dbReference>
<organism evidence="3 4">
    <name type="scientific">Marinobacter salarius</name>
    <dbReference type="NCBI Taxonomy" id="1420917"/>
    <lineage>
        <taxon>Bacteria</taxon>
        <taxon>Pseudomonadati</taxon>
        <taxon>Pseudomonadota</taxon>
        <taxon>Gammaproteobacteria</taxon>
        <taxon>Pseudomonadales</taxon>
        <taxon>Marinobacteraceae</taxon>
        <taxon>Marinobacter</taxon>
    </lineage>
</organism>
<evidence type="ECO:0000256" key="1">
    <source>
        <dbReference type="SAM" id="SignalP"/>
    </source>
</evidence>
<reference evidence="3 4" key="1">
    <citation type="submission" date="2017-04" db="EMBL/GenBank/DDBJ databases">
        <title>Genome Sequence of Marinobacter salarius strain SMR5 Isolated from a culture of the Diatom Skeletonema marinoi.</title>
        <authorList>
            <person name="Topel M."/>
            <person name="Pinder M.I.M."/>
            <person name="Johansson O.N."/>
            <person name="Kourtchenko O."/>
            <person name="Godhe A."/>
            <person name="Clarke A.K."/>
        </authorList>
    </citation>
    <scope>NUCLEOTIDE SEQUENCE [LARGE SCALE GENOMIC DNA]</scope>
    <source>
        <strain evidence="3 4">SMR5</strain>
    </source>
</reference>